<feature type="region of interest" description="Disordered" evidence="2">
    <location>
        <begin position="172"/>
        <end position="209"/>
    </location>
</feature>
<evidence type="ECO:0008006" key="5">
    <source>
        <dbReference type="Google" id="ProtNLM"/>
    </source>
</evidence>
<dbReference type="EnsemblPlants" id="PGSC0003DMT400088853">
    <property type="protein sequence ID" value="PGSC0003DMT400088853"/>
    <property type="gene ID" value="PGSC0003DMG400038424"/>
</dbReference>
<sequence length="209" mass="23878">MAHMRTQINLLTKHIVTKSEKVNVVGQQNRYEDQDVDLDETLSLTESEEEWVTTKKIFRIITLEIRVTILEMLVGTMLGMLIETNVLAVKNEIKDEVRTELAVLKDRLDGLENLVQDRFQAAGSVDIEEFKSQLAEMRTQIAKLAVKPVHVPTPIMPESLMQMLTQAPSTQSIDDLWEELPTSKSGKRKHTAREIDEETPTDLAREARR</sequence>
<dbReference type="Gramene" id="PGSC0003DMT400088853">
    <property type="protein sequence ID" value="PGSC0003DMT400088853"/>
    <property type="gene ID" value="PGSC0003DMG400038424"/>
</dbReference>
<dbReference type="AlphaFoldDB" id="M1DGV6"/>
<protein>
    <recommendedName>
        <fullName evidence="5">Integrase core domain containing protein</fullName>
    </recommendedName>
</protein>
<dbReference type="InParanoid" id="M1DGV6"/>
<dbReference type="Proteomes" id="UP000011115">
    <property type="component" value="Unassembled WGS sequence"/>
</dbReference>
<keyword evidence="4" id="KW-1185">Reference proteome</keyword>
<evidence type="ECO:0000256" key="1">
    <source>
        <dbReference type="SAM" id="Coils"/>
    </source>
</evidence>
<evidence type="ECO:0000313" key="4">
    <source>
        <dbReference type="Proteomes" id="UP000011115"/>
    </source>
</evidence>
<proteinExistence type="predicted"/>
<dbReference type="HOGENOM" id="CLU_1317428_0_0_1"/>
<organism evidence="3 4">
    <name type="scientific">Solanum tuberosum</name>
    <name type="common">Potato</name>
    <dbReference type="NCBI Taxonomy" id="4113"/>
    <lineage>
        <taxon>Eukaryota</taxon>
        <taxon>Viridiplantae</taxon>
        <taxon>Streptophyta</taxon>
        <taxon>Embryophyta</taxon>
        <taxon>Tracheophyta</taxon>
        <taxon>Spermatophyta</taxon>
        <taxon>Magnoliopsida</taxon>
        <taxon>eudicotyledons</taxon>
        <taxon>Gunneridae</taxon>
        <taxon>Pentapetalae</taxon>
        <taxon>asterids</taxon>
        <taxon>lamiids</taxon>
        <taxon>Solanales</taxon>
        <taxon>Solanaceae</taxon>
        <taxon>Solanoideae</taxon>
        <taxon>Solaneae</taxon>
        <taxon>Solanum</taxon>
    </lineage>
</organism>
<evidence type="ECO:0000313" key="3">
    <source>
        <dbReference type="EnsemblPlants" id="PGSC0003DMT400088853"/>
    </source>
</evidence>
<accession>M1DGV6</accession>
<reference evidence="4" key="1">
    <citation type="journal article" date="2011" name="Nature">
        <title>Genome sequence and analysis of the tuber crop potato.</title>
        <authorList>
            <consortium name="The Potato Genome Sequencing Consortium"/>
        </authorList>
    </citation>
    <scope>NUCLEOTIDE SEQUENCE [LARGE SCALE GENOMIC DNA]</scope>
    <source>
        <strain evidence="4">cv. DM1-3 516 R44</strain>
    </source>
</reference>
<name>M1DGV6_SOLTU</name>
<dbReference type="PaxDb" id="4113-PGSC0003DMT400088853"/>
<keyword evidence="1" id="KW-0175">Coiled coil</keyword>
<reference evidence="3" key="2">
    <citation type="submission" date="2015-06" db="UniProtKB">
        <authorList>
            <consortium name="EnsemblPlants"/>
        </authorList>
    </citation>
    <scope>IDENTIFICATION</scope>
    <source>
        <strain evidence="3">DM1-3 516 R44</strain>
    </source>
</reference>
<evidence type="ECO:0000256" key="2">
    <source>
        <dbReference type="SAM" id="MobiDB-lite"/>
    </source>
</evidence>
<feature type="coiled-coil region" evidence="1">
    <location>
        <begin position="94"/>
        <end position="147"/>
    </location>
</feature>